<keyword evidence="4" id="KW-0804">Transcription</keyword>
<proteinExistence type="inferred from homology"/>
<dbReference type="InterPro" id="IPR000847">
    <property type="entry name" value="LysR_HTH_N"/>
</dbReference>
<keyword evidence="2" id="KW-0805">Transcription regulation</keyword>
<evidence type="ECO:0000256" key="1">
    <source>
        <dbReference type="ARBA" id="ARBA00009437"/>
    </source>
</evidence>
<dbReference type="RefSeq" id="WP_306417706.1">
    <property type="nucleotide sequence ID" value="NZ_BEWL01000018.1"/>
</dbReference>
<comment type="similarity">
    <text evidence="1">Belongs to the LysR transcriptional regulatory family.</text>
</comment>
<dbReference type="Pfam" id="PF00126">
    <property type="entry name" value="HTH_1"/>
    <property type="match status" value="1"/>
</dbReference>
<keyword evidence="3" id="KW-0238">DNA-binding</keyword>
<reference evidence="7" key="1">
    <citation type="journal article" date="2019" name="Int. J. Syst. Evol. Microbiol.">
        <title>The Global Catalogue of Microorganisms (GCM) 10K type strain sequencing project: providing services to taxonomists for standard genome sequencing and annotation.</title>
        <authorList>
            <consortium name="The Broad Institute Genomics Platform"/>
            <consortium name="The Broad Institute Genome Sequencing Center for Infectious Disease"/>
            <person name="Wu L."/>
            <person name="Ma J."/>
        </authorList>
    </citation>
    <scope>NUCLEOTIDE SEQUENCE [LARGE SCALE GENOMIC DNA]</scope>
    <source>
        <strain evidence="7">NBRC 3250</strain>
    </source>
</reference>
<evidence type="ECO:0000313" key="6">
    <source>
        <dbReference type="EMBL" id="GLQ67881.1"/>
    </source>
</evidence>
<accession>A0ABQ5WWL9</accession>
<feature type="domain" description="HTH lysR-type" evidence="5">
    <location>
        <begin position="4"/>
        <end position="61"/>
    </location>
</feature>
<dbReference type="SUPFAM" id="SSF46785">
    <property type="entry name" value="Winged helix' DNA-binding domain"/>
    <property type="match status" value="1"/>
</dbReference>
<organism evidence="6 7">
    <name type="scientific">Gluconobacter albidus</name>
    <dbReference type="NCBI Taxonomy" id="318683"/>
    <lineage>
        <taxon>Bacteria</taxon>
        <taxon>Pseudomonadati</taxon>
        <taxon>Pseudomonadota</taxon>
        <taxon>Alphaproteobacteria</taxon>
        <taxon>Acetobacterales</taxon>
        <taxon>Acetobacteraceae</taxon>
        <taxon>Gluconobacter</taxon>
    </lineage>
</organism>
<dbReference type="InterPro" id="IPR036388">
    <property type="entry name" value="WH-like_DNA-bd_sf"/>
</dbReference>
<evidence type="ECO:0000256" key="2">
    <source>
        <dbReference type="ARBA" id="ARBA00023015"/>
    </source>
</evidence>
<dbReference type="InterPro" id="IPR036390">
    <property type="entry name" value="WH_DNA-bd_sf"/>
</dbReference>
<keyword evidence="7" id="KW-1185">Reference proteome</keyword>
<dbReference type="PANTHER" id="PTHR30118:SF15">
    <property type="entry name" value="TRANSCRIPTIONAL REGULATORY PROTEIN"/>
    <property type="match status" value="1"/>
</dbReference>
<dbReference type="EMBL" id="BSNW01000005">
    <property type="protein sequence ID" value="GLQ67881.1"/>
    <property type="molecule type" value="Genomic_DNA"/>
</dbReference>
<protein>
    <recommendedName>
        <fullName evidence="5">HTH lysR-type domain-containing protein</fullName>
    </recommendedName>
</protein>
<dbReference type="Proteomes" id="UP001156672">
    <property type="component" value="Unassembled WGS sequence"/>
</dbReference>
<evidence type="ECO:0000313" key="7">
    <source>
        <dbReference type="Proteomes" id="UP001156672"/>
    </source>
</evidence>
<dbReference type="PROSITE" id="PS50931">
    <property type="entry name" value="HTH_LYSR"/>
    <property type="match status" value="1"/>
</dbReference>
<dbReference type="Gene3D" id="1.10.10.10">
    <property type="entry name" value="Winged helix-like DNA-binding domain superfamily/Winged helix DNA-binding domain"/>
    <property type="match status" value="1"/>
</dbReference>
<sequence length="73" mass="7992">MENLDLNLLTALDVLLDEASVTGAARRLGLSPSAMSRTLTRLRSTTGDPLLVRAGRHLVPTPYAVNIRERFMS</sequence>
<evidence type="ECO:0000256" key="4">
    <source>
        <dbReference type="ARBA" id="ARBA00023163"/>
    </source>
</evidence>
<dbReference type="InterPro" id="IPR050389">
    <property type="entry name" value="LysR-type_TF"/>
</dbReference>
<name>A0ABQ5WWL9_9PROT</name>
<evidence type="ECO:0000259" key="5">
    <source>
        <dbReference type="PROSITE" id="PS50931"/>
    </source>
</evidence>
<comment type="caution">
    <text evidence="6">The sequence shown here is derived from an EMBL/GenBank/DDBJ whole genome shotgun (WGS) entry which is preliminary data.</text>
</comment>
<dbReference type="PANTHER" id="PTHR30118">
    <property type="entry name" value="HTH-TYPE TRANSCRIPTIONAL REGULATOR LEUO-RELATED"/>
    <property type="match status" value="1"/>
</dbReference>
<evidence type="ECO:0000256" key="3">
    <source>
        <dbReference type="ARBA" id="ARBA00023125"/>
    </source>
</evidence>
<gene>
    <name evidence="6" type="ORF">GCM10007866_03290</name>
</gene>